<name>A0ACB9DDS0_9ASTR</name>
<dbReference type="EMBL" id="CM042036">
    <property type="protein sequence ID" value="KAI3744580.1"/>
    <property type="molecule type" value="Genomic_DNA"/>
</dbReference>
<gene>
    <name evidence="1" type="ORF">L1987_57664</name>
</gene>
<reference evidence="1 2" key="2">
    <citation type="journal article" date="2022" name="Mol. Ecol. Resour.">
        <title>The genomes of chicory, endive, great burdock and yacon provide insights into Asteraceae paleo-polyploidization history and plant inulin production.</title>
        <authorList>
            <person name="Fan W."/>
            <person name="Wang S."/>
            <person name="Wang H."/>
            <person name="Wang A."/>
            <person name="Jiang F."/>
            <person name="Liu H."/>
            <person name="Zhao H."/>
            <person name="Xu D."/>
            <person name="Zhang Y."/>
        </authorList>
    </citation>
    <scope>NUCLEOTIDE SEQUENCE [LARGE SCALE GENOMIC DNA]</scope>
    <source>
        <strain evidence="2">cv. Yunnan</strain>
        <tissue evidence="1">Leaves</tissue>
    </source>
</reference>
<accession>A0ACB9DDS0</accession>
<evidence type="ECO:0000313" key="1">
    <source>
        <dbReference type="EMBL" id="KAI3744580.1"/>
    </source>
</evidence>
<keyword evidence="2" id="KW-1185">Reference proteome</keyword>
<evidence type="ECO:0000313" key="2">
    <source>
        <dbReference type="Proteomes" id="UP001056120"/>
    </source>
</evidence>
<organism evidence="1 2">
    <name type="scientific">Smallanthus sonchifolius</name>
    <dbReference type="NCBI Taxonomy" id="185202"/>
    <lineage>
        <taxon>Eukaryota</taxon>
        <taxon>Viridiplantae</taxon>
        <taxon>Streptophyta</taxon>
        <taxon>Embryophyta</taxon>
        <taxon>Tracheophyta</taxon>
        <taxon>Spermatophyta</taxon>
        <taxon>Magnoliopsida</taxon>
        <taxon>eudicotyledons</taxon>
        <taxon>Gunneridae</taxon>
        <taxon>Pentapetalae</taxon>
        <taxon>asterids</taxon>
        <taxon>campanulids</taxon>
        <taxon>Asterales</taxon>
        <taxon>Asteraceae</taxon>
        <taxon>Asteroideae</taxon>
        <taxon>Heliantheae alliance</taxon>
        <taxon>Millerieae</taxon>
        <taxon>Smallanthus</taxon>
    </lineage>
</organism>
<proteinExistence type="predicted"/>
<dbReference type="Proteomes" id="UP001056120">
    <property type="component" value="Linkage Group LG19"/>
</dbReference>
<sequence length="219" mass="24291">MHDRCKVCECCFSNSCKRSKNRIVSRYGQTQTLFAIVMYIANDGDSRAVLASLNLEDTEIVMRVTRQSLRSPFSSINHKVIQATPGEEIATSPYHAKALTIITALRSMKVTAYRVPHNRHKMAKVEFHPLGVVEAIVSWNYPFHNLLNPVLAAVFFGNGIVVKVSEHASWSGCFYVRIYQTALAAVGDPENLVEVITGFAETAEELVSSVDKMILVGSL</sequence>
<protein>
    <submittedName>
        <fullName evidence="1">Uncharacterized protein</fullName>
    </submittedName>
</protein>
<reference evidence="2" key="1">
    <citation type="journal article" date="2022" name="Mol. Ecol. Resour.">
        <title>The genomes of chicory, endive, great burdock and yacon provide insights into Asteraceae palaeo-polyploidization history and plant inulin production.</title>
        <authorList>
            <person name="Fan W."/>
            <person name="Wang S."/>
            <person name="Wang H."/>
            <person name="Wang A."/>
            <person name="Jiang F."/>
            <person name="Liu H."/>
            <person name="Zhao H."/>
            <person name="Xu D."/>
            <person name="Zhang Y."/>
        </authorList>
    </citation>
    <scope>NUCLEOTIDE SEQUENCE [LARGE SCALE GENOMIC DNA]</scope>
    <source>
        <strain evidence="2">cv. Yunnan</strain>
    </source>
</reference>
<comment type="caution">
    <text evidence="1">The sequence shown here is derived from an EMBL/GenBank/DDBJ whole genome shotgun (WGS) entry which is preliminary data.</text>
</comment>